<keyword evidence="2" id="KW-1185">Reference proteome</keyword>
<dbReference type="KEGG" id="aace:A0U92_10385"/>
<dbReference type="Proteomes" id="UP000188937">
    <property type="component" value="Chromosome"/>
</dbReference>
<organism evidence="1 2">
    <name type="scientific">Acetobacter aceti</name>
    <dbReference type="NCBI Taxonomy" id="435"/>
    <lineage>
        <taxon>Bacteria</taxon>
        <taxon>Pseudomonadati</taxon>
        <taxon>Pseudomonadota</taxon>
        <taxon>Alphaproteobacteria</taxon>
        <taxon>Acetobacterales</taxon>
        <taxon>Acetobacteraceae</taxon>
        <taxon>Acetobacter</taxon>
        <taxon>Acetobacter subgen. Acetobacter</taxon>
    </lineage>
</organism>
<protein>
    <submittedName>
        <fullName evidence="1">Uncharacterized protein</fullName>
    </submittedName>
</protein>
<evidence type="ECO:0000313" key="1">
    <source>
        <dbReference type="EMBL" id="AQS85121.1"/>
    </source>
</evidence>
<sequence>MKQTLLFQRCEISSQTMAEEAGRLWVVGTILLFLRKRFMPGACVRTFHRHPEACHLGDDRLW</sequence>
<dbReference type="EMBL" id="CP014692">
    <property type="protein sequence ID" value="AQS85121.1"/>
    <property type="molecule type" value="Genomic_DNA"/>
</dbReference>
<reference evidence="1 2" key="1">
    <citation type="submission" date="2016-03" db="EMBL/GenBank/DDBJ databases">
        <title>Acetic acid bacteria sequencing.</title>
        <authorList>
            <person name="Brandt J."/>
            <person name="Jakob F."/>
            <person name="Vogel R.F."/>
        </authorList>
    </citation>
    <scope>NUCLEOTIDE SEQUENCE [LARGE SCALE GENOMIC DNA]</scope>
    <source>
        <strain evidence="1 2">TMW2.1153</strain>
    </source>
</reference>
<proteinExistence type="predicted"/>
<dbReference type="STRING" id="435.A0U92_10385"/>
<evidence type="ECO:0000313" key="2">
    <source>
        <dbReference type="Proteomes" id="UP000188937"/>
    </source>
</evidence>
<name>A0A1U9KH43_ACEAC</name>
<gene>
    <name evidence="1" type="ORF">A0U92_10385</name>
</gene>
<accession>A0A1U9KH43</accession>
<dbReference type="AlphaFoldDB" id="A0A1U9KH43"/>